<dbReference type="AlphaFoldDB" id="A0A8J4QVE8"/>
<accession>A0A8J4QVE8</accession>
<organism evidence="1 2">
    <name type="scientific">Castanea mollissima</name>
    <name type="common">Chinese chestnut</name>
    <dbReference type="NCBI Taxonomy" id="60419"/>
    <lineage>
        <taxon>Eukaryota</taxon>
        <taxon>Viridiplantae</taxon>
        <taxon>Streptophyta</taxon>
        <taxon>Embryophyta</taxon>
        <taxon>Tracheophyta</taxon>
        <taxon>Spermatophyta</taxon>
        <taxon>Magnoliopsida</taxon>
        <taxon>eudicotyledons</taxon>
        <taxon>Gunneridae</taxon>
        <taxon>Pentapetalae</taxon>
        <taxon>rosids</taxon>
        <taxon>fabids</taxon>
        <taxon>Fagales</taxon>
        <taxon>Fagaceae</taxon>
        <taxon>Castanea</taxon>
    </lineage>
</organism>
<dbReference type="EMBL" id="JRKL02002262">
    <property type="protein sequence ID" value="KAF3959733.1"/>
    <property type="molecule type" value="Genomic_DNA"/>
</dbReference>
<comment type="caution">
    <text evidence="1">The sequence shown here is derived from an EMBL/GenBank/DDBJ whole genome shotgun (WGS) entry which is preliminary data.</text>
</comment>
<gene>
    <name evidence="1" type="ORF">CMV_015477</name>
</gene>
<protein>
    <submittedName>
        <fullName evidence="1">Uncharacterized protein</fullName>
    </submittedName>
</protein>
<sequence>MRLVCLRVHPTFGLVHPTESFVSFTSIDGSKHEVWPESGEQFYEGNLLPNGEWIIIDKCLSLGLVNRFNVKEVFKCLIHWGTGTVNLELWSEDRPVSNQSPLRISHEYEVIEIPKL</sequence>
<dbReference type="OrthoDB" id="1334205at2759"/>
<reference evidence="1" key="1">
    <citation type="submission" date="2020-03" db="EMBL/GenBank/DDBJ databases">
        <title>Castanea mollissima Vanexum genome sequencing.</title>
        <authorList>
            <person name="Staton M."/>
        </authorList>
    </citation>
    <scope>NUCLEOTIDE SEQUENCE</scope>
    <source>
        <tissue evidence="1">Leaf</tissue>
    </source>
</reference>
<proteinExistence type="predicted"/>
<keyword evidence="2" id="KW-1185">Reference proteome</keyword>
<name>A0A8J4QVE8_9ROSI</name>
<evidence type="ECO:0000313" key="1">
    <source>
        <dbReference type="EMBL" id="KAF3959733.1"/>
    </source>
</evidence>
<evidence type="ECO:0000313" key="2">
    <source>
        <dbReference type="Proteomes" id="UP000737018"/>
    </source>
</evidence>
<dbReference type="Proteomes" id="UP000737018">
    <property type="component" value="Unassembled WGS sequence"/>
</dbReference>